<dbReference type="EMBL" id="JARJCN010000009">
    <property type="protein sequence ID" value="KAJ7097802.1"/>
    <property type="molecule type" value="Genomic_DNA"/>
</dbReference>
<protein>
    <submittedName>
        <fullName evidence="2">Uncharacterized protein</fullName>
    </submittedName>
</protein>
<reference evidence="2" key="1">
    <citation type="submission" date="2023-03" db="EMBL/GenBank/DDBJ databases">
        <title>Massive genome expansion in bonnet fungi (Mycena s.s.) driven by repeated elements and novel gene families across ecological guilds.</title>
        <authorList>
            <consortium name="Lawrence Berkeley National Laboratory"/>
            <person name="Harder C.B."/>
            <person name="Miyauchi S."/>
            <person name="Viragh M."/>
            <person name="Kuo A."/>
            <person name="Thoen E."/>
            <person name="Andreopoulos B."/>
            <person name="Lu D."/>
            <person name="Skrede I."/>
            <person name="Drula E."/>
            <person name="Henrissat B."/>
            <person name="Morin E."/>
            <person name="Kohler A."/>
            <person name="Barry K."/>
            <person name="LaButti K."/>
            <person name="Morin E."/>
            <person name="Salamov A."/>
            <person name="Lipzen A."/>
            <person name="Mereny Z."/>
            <person name="Hegedus B."/>
            <person name="Baldrian P."/>
            <person name="Stursova M."/>
            <person name="Weitz H."/>
            <person name="Taylor A."/>
            <person name="Grigoriev I.V."/>
            <person name="Nagy L.G."/>
            <person name="Martin F."/>
            <person name="Kauserud H."/>
        </authorList>
    </citation>
    <scope>NUCLEOTIDE SEQUENCE</scope>
    <source>
        <strain evidence="2">CBHHK173m</strain>
    </source>
</reference>
<comment type="caution">
    <text evidence="2">The sequence shown here is derived from an EMBL/GenBank/DDBJ whole genome shotgun (WGS) entry which is preliminary data.</text>
</comment>
<feature type="compositionally biased region" description="Low complexity" evidence="1">
    <location>
        <begin position="314"/>
        <end position="333"/>
    </location>
</feature>
<dbReference type="AlphaFoldDB" id="A0AAD6XYQ0"/>
<sequence length="666" mass="74133">MVGHGALPPLNLLESEELGLFRAALVLRKKRLCRSDPKRCTVHRKNDVNHDVPSAWVLSCKKCHCATCLPHILMERKLHSAEAFIAHSQDESHGTFHEIQKASKKRYLAQLAAVKVEEPDRVPDTRVQLAYLAATFTTCRPIHPDKKLWKIGYYDLSAWETEVPIQTSSTHRHAPKTVPDRPKRMIMDCVLIERPKRKERARLAVIKSRPVRDETRLLTTKRLRSKPVTLVDASSSSESEDERPLKRPRVVSRNAGPSPNLRFRTSGPQTALSVADAFNNASAQNSVAIPNTVRSLAPALPRRPKRKDLPPPVLKVSSSSSSSPRAGTTSSSAIESQSRTTSSAAPALPRRQSKRKPPPAPAEMVSSSSSSPSGDPTTTGLSAMETMAETIRLLETEQAQQAVEVANLRQSLAEETLAAHRRSTGCTDIKVMADLVISLVTQLHQPLPAANMNVIPFRSPNPRSGGRGRGRGGPVHTEYRPMSWNNFPRGDLHQAQRPHPFRYSGSHPRYDDAPEPEHHDYYSEQRVWYPGPHATQERRFPIPDEFEPHYHRSPLERRESRRGRHRHFSPPPTNGQELISVDRSGQRASRIPSTRLLDRMETGSEGSQTVTNAEGPVAGATTSRRRTPAVGNSRNDAIFFATSPEQPETAGGQDWEAEYEKEGDNV</sequence>
<evidence type="ECO:0000313" key="2">
    <source>
        <dbReference type="EMBL" id="KAJ7097802.1"/>
    </source>
</evidence>
<gene>
    <name evidence="2" type="ORF">B0H15DRAFT_622289</name>
</gene>
<keyword evidence="3" id="KW-1185">Reference proteome</keyword>
<dbReference type="Proteomes" id="UP001222325">
    <property type="component" value="Unassembled WGS sequence"/>
</dbReference>
<feature type="region of interest" description="Disordered" evidence="1">
    <location>
        <begin position="554"/>
        <end position="666"/>
    </location>
</feature>
<feature type="compositionally biased region" description="Polar residues" evidence="1">
    <location>
        <begin position="334"/>
        <end position="344"/>
    </location>
</feature>
<organism evidence="2 3">
    <name type="scientific">Mycena belliarum</name>
    <dbReference type="NCBI Taxonomy" id="1033014"/>
    <lineage>
        <taxon>Eukaryota</taxon>
        <taxon>Fungi</taxon>
        <taxon>Dikarya</taxon>
        <taxon>Basidiomycota</taxon>
        <taxon>Agaricomycotina</taxon>
        <taxon>Agaricomycetes</taxon>
        <taxon>Agaricomycetidae</taxon>
        <taxon>Agaricales</taxon>
        <taxon>Marasmiineae</taxon>
        <taxon>Mycenaceae</taxon>
        <taxon>Mycena</taxon>
    </lineage>
</organism>
<feature type="compositionally biased region" description="Low complexity" evidence="1">
    <location>
        <begin position="362"/>
        <end position="373"/>
    </location>
</feature>
<evidence type="ECO:0000313" key="3">
    <source>
        <dbReference type="Proteomes" id="UP001222325"/>
    </source>
</evidence>
<feature type="region of interest" description="Disordered" evidence="1">
    <location>
        <begin position="227"/>
        <end position="266"/>
    </location>
</feature>
<feature type="region of interest" description="Disordered" evidence="1">
    <location>
        <begin position="297"/>
        <end position="381"/>
    </location>
</feature>
<evidence type="ECO:0000256" key="1">
    <source>
        <dbReference type="SAM" id="MobiDB-lite"/>
    </source>
</evidence>
<name>A0AAD6XYQ0_9AGAR</name>
<accession>A0AAD6XYQ0</accession>
<proteinExistence type="predicted"/>
<feature type="region of interest" description="Disordered" evidence="1">
    <location>
        <begin position="454"/>
        <end position="474"/>
    </location>
</feature>